<gene>
    <name evidence="2" type="ORF">PROFUN_07391</name>
</gene>
<reference evidence="2 3" key="1">
    <citation type="journal article" date="2018" name="Genome Biol. Evol.">
        <title>Multiple Roots of Fruiting Body Formation in Amoebozoa.</title>
        <authorList>
            <person name="Hillmann F."/>
            <person name="Forbes G."/>
            <person name="Novohradska S."/>
            <person name="Ferling I."/>
            <person name="Riege K."/>
            <person name="Groth M."/>
            <person name="Westermann M."/>
            <person name="Marz M."/>
            <person name="Spaller T."/>
            <person name="Winckler T."/>
            <person name="Schaap P."/>
            <person name="Glockner G."/>
        </authorList>
    </citation>
    <scope>NUCLEOTIDE SEQUENCE [LARGE SCALE GENOMIC DNA]</scope>
    <source>
        <strain evidence="2 3">Jena</strain>
    </source>
</reference>
<feature type="region of interest" description="Disordered" evidence="1">
    <location>
        <begin position="367"/>
        <end position="406"/>
    </location>
</feature>
<accession>A0A2P6MTG3</accession>
<evidence type="ECO:0000313" key="3">
    <source>
        <dbReference type="Proteomes" id="UP000241769"/>
    </source>
</evidence>
<comment type="caution">
    <text evidence="2">The sequence shown here is derived from an EMBL/GenBank/DDBJ whole genome shotgun (WGS) entry which is preliminary data.</text>
</comment>
<sequence length="519" mass="57407">MSTEWQQKVQAMRSGSNLQNMLDKDSKNNEMQSREAERKEEERILKTRNRKATFIKEPSFINSLGDNKTTATRSATFTSSASPMKSNDKPTSTDVKQTTKTQNVVSSFTTPTRSVTPSTITSQPSPSSQPPTAVETKTTPTVVSPSPPSKPETKTSFHKPTTTVTPVKNHVESTPPQRSDDTAKENAQALQRETQQRQQLEKSINEKDREIAELKRQLAEQKKEKKVSIEVPAPSSSSSVKPPSADGGQKTVEQQKRITKRLTKRLTASLGDVVDTLSTQVDDLEQQCTKTEERLLDVAISKIQADSVIQQVDNLIKKIIDSYNDLSSEDIKRMLFQMTMMLNENGGNKNRFSLFVPANTNVAISGAFAPPPPPAAPMSRKPSTATLPTQNRAPSHSVSAGSFSSGSLLDQIRNGTTLRNVDVNKLRQEQEELKKRTSVSIGSILKNAMASRLADMSLEDEDDDEECPDLCLNQSAVADHAAELGFEVQISEKTGWPRPRPDRPIQHEDTHHAPRDDNH</sequence>
<feature type="compositionally biased region" description="Low complexity" evidence="1">
    <location>
        <begin position="116"/>
        <end position="144"/>
    </location>
</feature>
<feature type="compositionally biased region" description="Basic and acidic residues" evidence="1">
    <location>
        <begin position="219"/>
        <end position="228"/>
    </location>
</feature>
<dbReference type="Proteomes" id="UP000241769">
    <property type="component" value="Unassembled WGS sequence"/>
</dbReference>
<feature type="compositionally biased region" description="Polar residues" evidence="1">
    <location>
        <begin position="1"/>
        <end position="20"/>
    </location>
</feature>
<feature type="compositionally biased region" description="Polar residues" evidence="1">
    <location>
        <begin position="158"/>
        <end position="177"/>
    </location>
</feature>
<dbReference type="InParanoid" id="A0A2P6MTG3"/>
<feature type="region of interest" description="Disordered" evidence="1">
    <location>
        <begin position="1"/>
        <end position="207"/>
    </location>
</feature>
<feature type="compositionally biased region" description="Low complexity" evidence="1">
    <location>
        <begin position="395"/>
        <end position="406"/>
    </location>
</feature>
<feature type="compositionally biased region" description="Low complexity" evidence="1">
    <location>
        <begin position="187"/>
        <end position="198"/>
    </location>
</feature>
<proteinExistence type="predicted"/>
<dbReference type="EMBL" id="MDYQ01000421">
    <property type="protein sequence ID" value="PRP74998.1"/>
    <property type="molecule type" value="Genomic_DNA"/>
</dbReference>
<feature type="compositionally biased region" description="Polar residues" evidence="1">
    <location>
        <begin position="381"/>
        <end position="394"/>
    </location>
</feature>
<dbReference type="AlphaFoldDB" id="A0A2P6MTG3"/>
<feature type="compositionally biased region" description="Low complexity" evidence="1">
    <location>
        <begin position="231"/>
        <end position="245"/>
    </location>
</feature>
<feature type="region of interest" description="Disordered" evidence="1">
    <location>
        <begin position="219"/>
        <end position="255"/>
    </location>
</feature>
<evidence type="ECO:0000313" key="2">
    <source>
        <dbReference type="EMBL" id="PRP74998.1"/>
    </source>
</evidence>
<name>A0A2P6MTG3_9EUKA</name>
<keyword evidence="3" id="KW-1185">Reference proteome</keyword>
<organism evidence="2 3">
    <name type="scientific">Planoprotostelium fungivorum</name>
    <dbReference type="NCBI Taxonomy" id="1890364"/>
    <lineage>
        <taxon>Eukaryota</taxon>
        <taxon>Amoebozoa</taxon>
        <taxon>Evosea</taxon>
        <taxon>Variosea</taxon>
        <taxon>Cavosteliida</taxon>
        <taxon>Cavosteliaceae</taxon>
        <taxon>Planoprotostelium</taxon>
    </lineage>
</organism>
<feature type="compositionally biased region" description="Polar residues" evidence="1">
    <location>
        <begin position="83"/>
        <end position="115"/>
    </location>
</feature>
<feature type="compositionally biased region" description="Basic and acidic residues" evidence="1">
    <location>
        <begin position="22"/>
        <end position="45"/>
    </location>
</feature>
<protein>
    <submittedName>
        <fullName evidence="2">Uncharacterized protein</fullName>
    </submittedName>
</protein>
<feature type="compositionally biased region" description="Basic and acidic residues" evidence="1">
    <location>
        <begin position="499"/>
        <end position="519"/>
    </location>
</feature>
<feature type="region of interest" description="Disordered" evidence="1">
    <location>
        <begin position="486"/>
        <end position="519"/>
    </location>
</feature>
<evidence type="ECO:0000256" key="1">
    <source>
        <dbReference type="SAM" id="MobiDB-lite"/>
    </source>
</evidence>
<feature type="compositionally biased region" description="Low complexity" evidence="1">
    <location>
        <begin position="69"/>
        <end position="82"/>
    </location>
</feature>